<evidence type="ECO:0000313" key="8">
    <source>
        <dbReference type="EMBL" id="GLD70876.1"/>
    </source>
</evidence>
<dbReference type="InterPro" id="IPR045867">
    <property type="entry name" value="DNA-dir_RpoC_beta_prime"/>
</dbReference>
<dbReference type="GO" id="GO:0006351">
    <property type="term" value="P:DNA-templated transcription"/>
    <property type="evidence" value="ECO:0007669"/>
    <property type="project" value="InterPro"/>
</dbReference>
<gene>
    <name evidence="8" type="ORF">AKAME5_002219500</name>
</gene>
<dbReference type="SUPFAM" id="SSF64484">
    <property type="entry name" value="beta and beta-prime subunits of DNA dependent RNA-polymerase"/>
    <property type="match status" value="1"/>
</dbReference>
<accession>A0AAD3RJP5</accession>
<dbReference type="PANTHER" id="PTHR19376:SF37">
    <property type="entry name" value="DNA-DIRECTED RNA POLYMERASE II SUBUNIT RPB1"/>
    <property type="match status" value="1"/>
</dbReference>
<keyword evidence="4" id="KW-0548">Nucleotidyltransferase</keyword>
<dbReference type="EMBL" id="BRZM01000458">
    <property type="protein sequence ID" value="GLD70876.1"/>
    <property type="molecule type" value="Genomic_DNA"/>
</dbReference>
<sequence length="156" mass="17223">MPQLPSCFLPPLWTGNRFSLIIPDTLTLSKTLLCTHSDDEDSGLINTSRQGTPKYKAPTRSRLCGEPHLAGLTPTEFFFHAMGRQRGLIDTAVKTAETGYIQPPDQVHESQDGEARRHGANPSTRWSSCATCEDGLAVREREFQNLATVKLLTQGL</sequence>
<feature type="compositionally biased region" description="Basic and acidic residues" evidence="6">
    <location>
        <begin position="106"/>
        <end position="117"/>
    </location>
</feature>
<comment type="caution">
    <text evidence="8">The sequence shown here is derived from an EMBL/GenBank/DDBJ whole genome shotgun (WGS) entry which is preliminary data.</text>
</comment>
<keyword evidence="2 8" id="KW-0240">DNA-directed RNA polymerase</keyword>
<evidence type="ECO:0000256" key="5">
    <source>
        <dbReference type="ARBA" id="ARBA00023163"/>
    </source>
</evidence>
<feature type="domain" description="RNA polymerase Rpb1" evidence="7">
    <location>
        <begin position="71"/>
        <end position="102"/>
    </location>
</feature>
<keyword evidence="9" id="KW-1185">Reference proteome</keyword>
<dbReference type="GO" id="GO:0003899">
    <property type="term" value="F:DNA-directed RNA polymerase activity"/>
    <property type="evidence" value="ECO:0007669"/>
    <property type="project" value="UniProtKB-EC"/>
</dbReference>
<protein>
    <recommendedName>
        <fullName evidence="1">DNA-directed RNA polymerase</fullName>
        <ecNumber evidence="1">2.7.7.6</ecNumber>
    </recommendedName>
</protein>
<keyword evidence="3" id="KW-0808">Transferase</keyword>
<dbReference type="Gene3D" id="6.10.250.2940">
    <property type="match status" value="1"/>
</dbReference>
<name>A0AAD3RJP5_LATJO</name>
<evidence type="ECO:0000256" key="3">
    <source>
        <dbReference type="ARBA" id="ARBA00022679"/>
    </source>
</evidence>
<dbReference type="InterPro" id="IPR007081">
    <property type="entry name" value="RNA_pol_Rpb1_5"/>
</dbReference>
<reference evidence="8" key="1">
    <citation type="submission" date="2022-08" db="EMBL/GenBank/DDBJ databases">
        <title>Genome sequencing of akame (Lates japonicus).</title>
        <authorList>
            <person name="Hashiguchi Y."/>
            <person name="Takahashi H."/>
        </authorList>
    </citation>
    <scope>NUCLEOTIDE SEQUENCE</scope>
    <source>
        <strain evidence="8">Kochi</strain>
    </source>
</reference>
<proteinExistence type="predicted"/>
<evidence type="ECO:0000259" key="7">
    <source>
        <dbReference type="Pfam" id="PF04998"/>
    </source>
</evidence>
<evidence type="ECO:0000256" key="1">
    <source>
        <dbReference type="ARBA" id="ARBA00012418"/>
    </source>
</evidence>
<dbReference type="Pfam" id="PF04998">
    <property type="entry name" value="RNA_pol_Rpb1_5"/>
    <property type="match status" value="1"/>
</dbReference>
<dbReference type="GO" id="GO:0003677">
    <property type="term" value="F:DNA binding"/>
    <property type="evidence" value="ECO:0007669"/>
    <property type="project" value="InterPro"/>
</dbReference>
<dbReference type="EC" id="2.7.7.6" evidence="1"/>
<feature type="region of interest" description="Disordered" evidence="6">
    <location>
        <begin position="103"/>
        <end position="126"/>
    </location>
</feature>
<dbReference type="Proteomes" id="UP001279410">
    <property type="component" value="Unassembled WGS sequence"/>
</dbReference>
<dbReference type="GO" id="GO:0005665">
    <property type="term" value="C:RNA polymerase II, core complex"/>
    <property type="evidence" value="ECO:0007669"/>
    <property type="project" value="TreeGrafter"/>
</dbReference>
<organism evidence="8 9">
    <name type="scientific">Lates japonicus</name>
    <name type="common">Japanese lates</name>
    <dbReference type="NCBI Taxonomy" id="270547"/>
    <lineage>
        <taxon>Eukaryota</taxon>
        <taxon>Metazoa</taxon>
        <taxon>Chordata</taxon>
        <taxon>Craniata</taxon>
        <taxon>Vertebrata</taxon>
        <taxon>Euteleostomi</taxon>
        <taxon>Actinopterygii</taxon>
        <taxon>Neopterygii</taxon>
        <taxon>Teleostei</taxon>
        <taxon>Neoteleostei</taxon>
        <taxon>Acanthomorphata</taxon>
        <taxon>Carangaria</taxon>
        <taxon>Carangaria incertae sedis</taxon>
        <taxon>Centropomidae</taxon>
        <taxon>Lates</taxon>
    </lineage>
</organism>
<evidence type="ECO:0000256" key="6">
    <source>
        <dbReference type="SAM" id="MobiDB-lite"/>
    </source>
</evidence>
<evidence type="ECO:0000313" key="9">
    <source>
        <dbReference type="Proteomes" id="UP001279410"/>
    </source>
</evidence>
<dbReference type="AlphaFoldDB" id="A0AAD3RJP5"/>
<dbReference type="PANTHER" id="PTHR19376">
    <property type="entry name" value="DNA-DIRECTED RNA POLYMERASE"/>
    <property type="match status" value="1"/>
</dbReference>
<keyword evidence="5" id="KW-0804">Transcription</keyword>
<evidence type="ECO:0000256" key="4">
    <source>
        <dbReference type="ARBA" id="ARBA00022695"/>
    </source>
</evidence>
<evidence type="ECO:0000256" key="2">
    <source>
        <dbReference type="ARBA" id="ARBA00022478"/>
    </source>
</evidence>